<protein>
    <recommendedName>
        <fullName evidence="8">Zn(2)-C6 fungal-type domain-containing protein</fullName>
    </recommendedName>
</protein>
<gene>
    <name evidence="9" type="ORF">BDV25DRAFT_3184</name>
</gene>
<dbReference type="GO" id="GO:0000981">
    <property type="term" value="F:DNA-binding transcription factor activity, RNA polymerase II-specific"/>
    <property type="evidence" value="ECO:0007669"/>
    <property type="project" value="InterPro"/>
</dbReference>
<dbReference type="Proteomes" id="UP000325780">
    <property type="component" value="Unassembled WGS sequence"/>
</dbReference>
<comment type="subcellular location">
    <subcellularLocation>
        <location evidence="1">Nucleus</location>
    </subcellularLocation>
</comment>
<feature type="domain" description="Zn(2)-C6 fungal-type" evidence="8">
    <location>
        <begin position="66"/>
        <end position="100"/>
    </location>
</feature>
<dbReference type="PROSITE" id="PS50048">
    <property type="entry name" value="ZN2_CY6_FUNGAL_2"/>
    <property type="match status" value="1"/>
</dbReference>
<dbReference type="GO" id="GO:0003677">
    <property type="term" value="F:DNA binding"/>
    <property type="evidence" value="ECO:0007669"/>
    <property type="project" value="UniProtKB-KW"/>
</dbReference>
<dbReference type="InterPro" id="IPR001138">
    <property type="entry name" value="Zn2Cys6_DnaBD"/>
</dbReference>
<evidence type="ECO:0000256" key="4">
    <source>
        <dbReference type="ARBA" id="ARBA00023125"/>
    </source>
</evidence>
<dbReference type="PANTHER" id="PTHR46910:SF3">
    <property type="entry name" value="HALOTOLERANCE PROTEIN 9-RELATED"/>
    <property type="match status" value="1"/>
</dbReference>
<sequence length="504" mass="54753">MARSFYPAKEEIGFDLQSKQDALSSPQPARTGTHQVTVDRNSSSITPPPEGESKNRNSTRRRIPVACSRCRKRKIKCSGDTGDGQGCSNCQSSGNTNCHFLRVNSSILQTKVSAWPYSTLNATLSPSHHGQETYVSPMALRPGALTAATPLNPRFASISRPPTMDMGTAEHHQQYNRSRFGVENTINYEDEPSNIYGSQPSVYMVPTTPQAFLTDYCGVSWPRAWNDASSVSRTPTGGLLPEHETESAFQPPGYPFLFPGAALQSNETAIVSSIASSPEGQGTDRTLPNPNGRVQPQVGYPQFPSSSPEIFLGGSQQECRAGHSWAHRGVPTNNPRPIQNYTAGVYRAGHLSRRRATVLLPNNQDLMYGALPMSSACTSSPLVSSTGQFAGTNMVDAGEEIRANEGPRAARPVMMDNARLPIVESDYSTYGYCSPEKIRRGHRTNDSTQPALLISGEMPYERPKGPDSSVPLTFDRVRGTEALSEIREATQGHRGQALSNQGAF</sequence>
<feature type="region of interest" description="Disordered" evidence="7">
    <location>
        <begin position="1"/>
        <end position="61"/>
    </location>
</feature>
<keyword evidence="3" id="KW-0805">Transcription regulation</keyword>
<dbReference type="InterPro" id="IPR036864">
    <property type="entry name" value="Zn2-C6_fun-type_DNA-bd_sf"/>
</dbReference>
<evidence type="ECO:0000256" key="7">
    <source>
        <dbReference type="SAM" id="MobiDB-lite"/>
    </source>
</evidence>
<dbReference type="CDD" id="cd00067">
    <property type="entry name" value="GAL4"/>
    <property type="match status" value="1"/>
</dbReference>
<reference evidence="9 10" key="1">
    <citation type="submission" date="2019-04" db="EMBL/GenBank/DDBJ databases">
        <title>Friends and foes A comparative genomics study of 23 Aspergillus species from section Flavi.</title>
        <authorList>
            <consortium name="DOE Joint Genome Institute"/>
            <person name="Kjaerbolling I."/>
            <person name="Vesth T."/>
            <person name="Frisvad J.C."/>
            <person name="Nybo J.L."/>
            <person name="Theobald S."/>
            <person name="Kildgaard S."/>
            <person name="Isbrandt T."/>
            <person name="Kuo A."/>
            <person name="Sato A."/>
            <person name="Lyhne E.K."/>
            <person name="Kogle M.E."/>
            <person name="Wiebenga A."/>
            <person name="Kun R.S."/>
            <person name="Lubbers R.J."/>
            <person name="Makela M.R."/>
            <person name="Barry K."/>
            <person name="Chovatia M."/>
            <person name="Clum A."/>
            <person name="Daum C."/>
            <person name="Haridas S."/>
            <person name="He G."/>
            <person name="LaButti K."/>
            <person name="Lipzen A."/>
            <person name="Mondo S."/>
            <person name="Riley R."/>
            <person name="Salamov A."/>
            <person name="Simmons B.A."/>
            <person name="Magnuson J.K."/>
            <person name="Henrissat B."/>
            <person name="Mortensen U.H."/>
            <person name="Larsen T.O."/>
            <person name="Devries R.P."/>
            <person name="Grigoriev I.V."/>
            <person name="Machida M."/>
            <person name="Baker S.E."/>
            <person name="Andersen M.R."/>
        </authorList>
    </citation>
    <scope>NUCLEOTIDE SEQUENCE [LARGE SCALE GENOMIC DNA]</scope>
    <source>
        <strain evidence="9 10">IBT 18842</strain>
    </source>
</reference>
<dbReference type="GO" id="GO:0008270">
    <property type="term" value="F:zinc ion binding"/>
    <property type="evidence" value="ECO:0007669"/>
    <property type="project" value="InterPro"/>
</dbReference>
<dbReference type="GO" id="GO:0005634">
    <property type="term" value="C:nucleus"/>
    <property type="evidence" value="ECO:0007669"/>
    <property type="project" value="UniProtKB-SubCell"/>
</dbReference>
<dbReference type="SUPFAM" id="SSF57701">
    <property type="entry name" value="Zn2/Cys6 DNA-binding domain"/>
    <property type="match status" value="1"/>
</dbReference>
<evidence type="ECO:0000256" key="5">
    <source>
        <dbReference type="ARBA" id="ARBA00023163"/>
    </source>
</evidence>
<dbReference type="Pfam" id="PF00172">
    <property type="entry name" value="Zn_clus"/>
    <property type="match status" value="1"/>
</dbReference>
<evidence type="ECO:0000256" key="3">
    <source>
        <dbReference type="ARBA" id="ARBA00023015"/>
    </source>
</evidence>
<keyword evidence="2" id="KW-0479">Metal-binding</keyword>
<dbReference type="Gene3D" id="4.10.240.10">
    <property type="entry name" value="Zn(2)-C6 fungal-type DNA-binding domain"/>
    <property type="match status" value="1"/>
</dbReference>
<dbReference type="InterPro" id="IPR050987">
    <property type="entry name" value="AtrR-like"/>
</dbReference>
<dbReference type="PANTHER" id="PTHR46910">
    <property type="entry name" value="TRANSCRIPTION FACTOR PDR1"/>
    <property type="match status" value="1"/>
</dbReference>
<evidence type="ECO:0000313" key="10">
    <source>
        <dbReference type="Proteomes" id="UP000325780"/>
    </source>
</evidence>
<evidence type="ECO:0000256" key="6">
    <source>
        <dbReference type="ARBA" id="ARBA00023242"/>
    </source>
</evidence>
<evidence type="ECO:0000256" key="2">
    <source>
        <dbReference type="ARBA" id="ARBA00022723"/>
    </source>
</evidence>
<evidence type="ECO:0000256" key="1">
    <source>
        <dbReference type="ARBA" id="ARBA00004123"/>
    </source>
</evidence>
<feature type="compositionally biased region" description="Polar residues" evidence="7">
    <location>
        <begin position="17"/>
        <end position="45"/>
    </location>
</feature>
<accession>A0A5N6TCN5</accession>
<proteinExistence type="predicted"/>
<evidence type="ECO:0000259" key="8">
    <source>
        <dbReference type="PROSITE" id="PS50048"/>
    </source>
</evidence>
<evidence type="ECO:0000313" key="9">
    <source>
        <dbReference type="EMBL" id="KAE8144093.1"/>
    </source>
</evidence>
<organism evidence="9 10">
    <name type="scientific">Aspergillus avenaceus</name>
    <dbReference type="NCBI Taxonomy" id="36643"/>
    <lineage>
        <taxon>Eukaryota</taxon>
        <taxon>Fungi</taxon>
        <taxon>Dikarya</taxon>
        <taxon>Ascomycota</taxon>
        <taxon>Pezizomycotina</taxon>
        <taxon>Eurotiomycetes</taxon>
        <taxon>Eurotiomycetidae</taxon>
        <taxon>Eurotiales</taxon>
        <taxon>Aspergillaceae</taxon>
        <taxon>Aspergillus</taxon>
        <taxon>Aspergillus subgen. Circumdati</taxon>
    </lineage>
</organism>
<dbReference type="AlphaFoldDB" id="A0A5N6TCN5"/>
<keyword evidence="4" id="KW-0238">DNA-binding</keyword>
<name>A0A5N6TCN5_ASPAV</name>
<dbReference type="SMART" id="SM00066">
    <property type="entry name" value="GAL4"/>
    <property type="match status" value="1"/>
</dbReference>
<dbReference type="PROSITE" id="PS00463">
    <property type="entry name" value="ZN2_CY6_FUNGAL_1"/>
    <property type="match status" value="1"/>
</dbReference>
<keyword evidence="10" id="KW-1185">Reference proteome</keyword>
<dbReference type="OrthoDB" id="5394557at2759"/>
<keyword evidence="5" id="KW-0804">Transcription</keyword>
<dbReference type="EMBL" id="ML743047">
    <property type="protein sequence ID" value="KAE8144093.1"/>
    <property type="molecule type" value="Genomic_DNA"/>
</dbReference>
<dbReference type="GO" id="GO:0009893">
    <property type="term" value="P:positive regulation of metabolic process"/>
    <property type="evidence" value="ECO:0007669"/>
    <property type="project" value="UniProtKB-ARBA"/>
</dbReference>
<keyword evidence="6" id="KW-0539">Nucleus</keyword>